<sequence>MSERIARKMCVSANRLMWLGLQDALKVALPEKSELQRTYSKGDEQPAHAPWGPKEHIYADERAGKVCVASVGCVGAASCSFDSCSADRASHQEIGIISARSRQKDAGFPLIF</sequence>
<protein>
    <submittedName>
        <fullName evidence="1">Uncharacterized protein</fullName>
    </submittedName>
</protein>
<gene>
    <name evidence="1" type="ORF">ZEAMMB73_Zm00001d009598</name>
</gene>
<accession>A0A1D6FKI4</accession>
<organism evidence="1">
    <name type="scientific">Zea mays</name>
    <name type="common">Maize</name>
    <dbReference type="NCBI Taxonomy" id="4577"/>
    <lineage>
        <taxon>Eukaryota</taxon>
        <taxon>Viridiplantae</taxon>
        <taxon>Streptophyta</taxon>
        <taxon>Embryophyta</taxon>
        <taxon>Tracheophyta</taxon>
        <taxon>Spermatophyta</taxon>
        <taxon>Magnoliopsida</taxon>
        <taxon>Liliopsida</taxon>
        <taxon>Poales</taxon>
        <taxon>Poaceae</taxon>
        <taxon>PACMAD clade</taxon>
        <taxon>Panicoideae</taxon>
        <taxon>Andropogonodae</taxon>
        <taxon>Andropogoneae</taxon>
        <taxon>Tripsacinae</taxon>
        <taxon>Zea</taxon>
    </lineage>
</organism>
<dbReference type="AlphaFoldDB" id="A0A1D6FKI4"/>
<name>A0A1D6FKI4_MAIZE</name>
<proteinExistence type="predicted"/>
<reference evidence="1" key="1">
    <citation type="submission" date="2015-12" db="EMBL/GenBank/DDBJ databases">
        <title>Update maize B73 reference genome by single molecule sequencing technologies.</title>
        <authorList>
            <consortium name="Maize Genome Sequencing Project"/>
            <person name="Ware D."/>
        </authorList>
    </citation>
    <scope>NUCLEOTIDE SEQUENCE</scope>
    <source>
        <tissue evidence="1">Seedling</tissue>
    </source>
</reference>
<evidence type="ECO:0000313" key="1">
    <source>
        <dbReference type="EMBL" id="AQK92233.1"/>
    </source>
</evidence>
<dbReference type="InParanoid" id="A0A1D6FKI4"/>
<dbReference type="EMBL" id="CM000784">
    <property type="protein sequence ID" value="AQK92233.1"/>
    <property type="molecule type" value="Genomic_DNA"/>
</dbReference>